<keyword evidence="1" id="KW-0285">Flavoprotein</keyword>
<dbReference type="Gene3D" id="3.40.109.10">
    <property type="entry name" value="NADH Oxidase"/>
    <property type="match status" value="1"/>
</dbReference>
<evidence type="ECO:0000259" key="7">
    <source>
        <dbReference type="PROSITE" id="PS51379"/>
    </source>
</evidence>
<dbReference type="PANTHER" id="PTHR23026">
    <property type="entry name" value="NADPH NITROREDUCTASE"/>
    <property type="match status" value="1"/>
</dbReference>
<dbReference type="RefSeq" id="WP_117632210.1">
    <property type="nucleotide sequence ID" value="NZ_QSON01000005.1"/>
</dbReference>
<evidence type="ECO:0000256" key="6">
    <source>
        <dbReference type="ARBA" id="ARBA00023014"/>
    </source>
</evidence>
<keyword evidence="2" id="KW-0288">FMN</keyword>
<dbReference type="SUPFAM" id="SSF55469">
    <property type="entry name" value="FMN-dependent nitroreductase-like"/>
    <property type="match status" value="1"/>
</dbReference>
<evidence type="ECO:0000256" key="1">
    <source>
        <dbReference type="ARBA" id="ARBA00022630"/>
    </source>
</evidence>
<evidence type="ECO:0000256" key="3">
    <source>
        <dbReference type="ARBA" id="ARBA00022723"/>
    </source>
</evidence>
<feature type="domain" description="4Fe-4S ferredoxin-type" evidence="7">
    <location>
        <begin position="4"/>
        <end position="33"/>
    </location>
</feature>
<dbReference type="InterPro" id="IPR029479">
    <property type="entry name" value="Nitroreductase"/>
</dbReference>
<dbReference type="GO" id="GO:0051536">
    <property type="term" value="F:iron-sulfur cluster binding"/>
    <property type="evidence" value="ECO:0007669"/>
    <property type="project" value="UniProtKB-KW"/>
</dbReference>
<dbReference type="SUPFAM" id="SSF54862">
    <property type="entry name" value="4Fe-4S ferredoxins"/>
    <property type="match status" value="1"/>
</dbReference>
<dbReference type="InterPro" id="IPR017900">
    <property type="entry name" value="4Fe4S_Fe_S_CS"/>
</dbReference>
<sequence length="267" mass="29892">MMNSAVIIDEERCIGCGLCVQDCPGNAIVLNEKKAAVKRPCITCGHCVAVCPSEAVSIPEYDMAGVEAYQKDSFTVSPENFLHAVKFRRSIRSYKDTRISREVLEQIIEAGRYTATAKNAQACTFVAVQTRLPEFKELFWSEFPYILEILRETKPDYVRAFTRFYEKWKKDPKDDTFFFNAPCLLITAADNPLDGGLAAANMENMAVAEGAGALYSGYLQRTVSVSPKLMEWLGLEGRTLACCMLLGYPAVKYQRTAPRKTGDIRFL</sequence>
<evidence type="ECO:0000313" key="9">
    <source>
        <dbReference type="Proteomes" id="UP000263014"/>
    </source>
</evidence>
<evidence type="ECO:0000256" key="2">
    <source>
        <dbReference type="ARBA" id="ARBA00022643"/>
    </source>
</evidence>
<protein>
    <submittedName>
        <fullName evidence="8">4Fe-4S dicluster domain-containing protein</fullName>
    </submittedName>
</protein>
<dbReference type="GO" id="GO:0046872">
    <property type="term" value="F:metal ion binding"/>
    <property type="evidence" value="ECO:0007669"/>
    <property type="project" value="UniProtKB-KW"/>
</dbReference>
<evidence type="ECO:0000256" key="4">
    <source>
        <dbReference type="ARBA" id="ARBA00023002"/>
    </source>
</evidence>
<organism evidence="8 9">
    <name type="scientific">Hungatella hathewayi</name>
    <dbReference type="NCBI Taxonomy" id="154046"/>
    <lineage>
        <taxon>Bacteria</taxon>
        <taxon>Bacillati</taxon>
        <taxon>Bacillota</taxon>
        <taxon>Clostridia</taxon>
        <taxon>Lachnospirales</taxon>
        <taxon>Lachnospiraceae</taxon>
        <taxon>Hungatella</taxon>
    </lineage>
</organism>
<gene>
    <name evidence="8" type="ORF">DXD79_12620</name>
</gene>
<evidence type="ECO:0000256" key="5">
    <source>
        <dbReference type="ARBA" id="ARBA00023004"/>
    </source>
</evidence>
<dbReference type="GO" id="GO:0016491">
    <property type="term" value="F:oxidoreductase activity"/>
    <property type="evidence" value="ECO:0007669"/>
    <property type="project" value="UniProtKB-KW"/>
</dbReference>
<dbReference type="AlphaFoldDB" id="A0A374P7N5"/>
<comment type="caution">
    <text evidence="8">The sequence shown here is derived from an EMBL/GenBank/DDBJ whole genome shotgun (WGS) entry which is preliminary data.</text>
</comment>
<dbReference type="Gene3D" id="3.30.70.20">
    <property type="match status" value="1"/>
</dbReference>
<reference evidence="8 9" key="1">
    <citation type="submission" date="2018-08" db="EMBL/GenBank/DDBJ databases">
        <title>A genome reference for cultivated species of the human gut microbiota.</title>
        <authorList>
            <person name="Zou Y."/>
            <person name="Xue W."/>
            <person name="Luo G."/>
        </authorList>
    </citation>
    <scope>NUCLEOTIDE SEQUENCE [LARGE SCALE GENOMIC DNA]</scope>
    <source>
        <strain evidence="8 9">TM09-12</strain>
    </source>
</reference>
<keyword evidence="3" id="KW-0479">Metal-binding</keyword>
<keyword evidence="4" id="KW-0560">Oxidoreductase</keyword>
<keyword evidence="6" id="KW-0411">Iron-sulfur</keyword>
<accession>A0A374P7N5</accession>
<dbReference type="EMBL" id="QSON01000005">
    <property type="protein sequence ID" value="RGJ04759.1"/>
    <property type="molecule type" value="Genomic_DNA"/>
</dbReference>
<evidence type="ECO:0000313" key="8">
    <source>
        <dbReference type="EMBL" id="RGJ04759.1"/>
    </source>
</evidence>
<dbReference type="InterPro" id="IPR050627">
    <property type="entry name" value="Nitroreductase/BluB"/>
</dbReference>
<dbReference type="PROSITE" id="PS00198">
    <property type="entry name" value="4FE4S_FER_1"/>
    <property type="match status" value="2"/>
</dbReference>
<dbReference type="InterPro" id="IPR017896">
    <property type="entry name" value="4Fe4S_Fe-S-bd"/>
</dbReference>
<proteinExistence type="predicted"/>
<feature type="domain" description="4Fe-4S ferredoxin-type" evidence="7">
    <location>
        <begin position="34"/>
        <end position="61"/>
    </location>
</feature>
<dbReference type="Pfam" id="PF00881">
    <property type="entry name" value="Nitroreductase"/>
    <property type="match status" value="1"/>
</dbReference>
<dbReference type="Proteomes" id="UP000263014">
    <property type="component" value="Unassembled WGS sequence"/>
</dbReference>
<dbReference type="PANTHER" id="PTHR23026:SF90">
    <property type="entry name" value="IODOTYROSINE DEIODINASE 1"/>
    <property type="match status" value="1"/>
</dbReference>
<dbReference type="Pfam" id="PF13237">
    <property type="entry name" value="Fer4_10"/>
    <property type="match status" value="1"/>
</dbReference>
<name>A0A374P7N5_9FIRM</name>
<keyword evidence="5" id="KW-0408">Iron</keyword>
<dbReference type="PROSITE" id="PS51379">
    <property type="entry name" value="4FE4S_FER_2"/>
    <property type="match status" value="2"/>
</dbReference>
<dbReference type="InterPro" id="IPR000415">
    <property type="entry name" value="Nitroreductase-like"/>
</dbReference>